<sequence length="180" mass="20839">HSPNSTNFNHDLTYLEEFPGLIHFIYVDRSDGRMIAPSLNVTDHAVSELGKGPLADFIKSKVWSLVATAQQYLQKGYTTVTLRDGDYFYCYFLWFENETGYKLEVIDIPSSPDNGAPVGMLTCDYYRKLLRYYSKKHQNEVLKCYELFTVHLGVIPSEYILQHCSQLARKLWEPSRIPLL</sequence>
<evidence type="ECO:0000313" key="3">
    <source>
        <dbReference type="Proteomes" id="UP000472270"/>
    </source>
</evidence>
<feature type="domain" description="FUZ/MON1/HPS1 third Longin" evidence="1">
    <location>
        <begin position="20"/>
        <end position="173"/>
    </location>
</feature>
<accession>A0A673G787</accession>
<dbReference type="GO" id="GO:1903232">
    <property type="term" value="P:melanosome assembly"/>
    <property type="evidence" value="ECO:0007669"/>
    <property type="project" value="TreeGrafter"/>
</dbReference>
<dbReference type="InterPro" id="IPR026053">
    <property type="entry name" value="HPS1"/>
</dbReference>
<name>A0A673G787_9TELE</name>
<dbReference type="AlphaFoldDB" id="A0A673G787"/>
<dbReference type="Proteomes" id="UP000472270">
    <property type="component" value="Unassembled WGS sequence"/>
</dbReference>
<reference evidence="2" key="2">
    <citation type="submission" date="2025-09" db="UniProtKB">
        <authorList>
            <consortium name="Ensembl"/>
        </authorList>
    </citation>
    <scope>IDENTIFICATION</scope>
</reference>
<dbReference type="Pfam" id="PF19038">
    <property type="entry name" value="Fuz_longin_3"/>
    <property type="match status" value="1"/>
</dbReference>
<organism evidence="2 3">
    <name type="scientific">Sinocyclocheilus rhinocerous</name>
    <dbReference type="NCBI Taxonomy" id="307959"/>
    <lineage>
        <taxon>Eukaryota</taxon>
        <taxon>Metazoa</taxon>
        <taxon>Chordata</taxon>
        <taxon>Craniata</taxon>
        <taxon>Vertebrata</taxon>
        <taxon>Euteleostomi</taxon>
        <taxon>Actinopterygii</taxon>
        <taxon>Neopterygii</taxon>
        <taxon>Teleostei</taxon>
        <taxon>Ostariophysi</taxon>
        <taxon>Cypriniformes</taxon>
        <taxon>Cyprinidae</taxon>
        <taxon>Cyprininae</taxon>
        <taxon>Sinocyclocheilus</taxon>
    </lineage>
</organism>
<evidence type="ECO:0000259" key="1">
    <source>
        <dbReference type="Pfam" id="PF19038"/>
    </source>
</evidence>
<dbReference type="InterPro" id="IPR043970">
    <property type="entry name" value="FUZ/MON1/HPS1_longin_3"/>
</dbReference>
<protein>
    <submittedName>
        <fullName evidence="2">Hermansky-Pudlak syndrome 1 protein homolog</fullName>
    </submittedName>
</protein>
<gene>
    <name evidence="2" type="primary">LOC107719232</name>
</gene>
<evidence type="ECO:0000313" key="2">
    <source>
        <dbReference type="Ensembl" id="ENSSRHP00000007761.1"/>
    </source>
</evidence>
<dbReference type="GO" id="GO:0016192">
    <property type="term" value="P:vesicle-mediated transport"/>
    <property type="evidence" value="ECO:0007669"/>
    <property type="project" value="InterPro"/>
</dbReference>
<reference evidence="2" key="1">
    <citation type="submission" date="2025-08" db="UniProtKB">
        <authorList>
            <consortium name="Ensembl"/>
        </authorList>
    </citation>
    <scope>IDENTIFICATION</scope>
</reference>
<dbReference type="PANTHER" id="PTHR12761:SF1">
    <property type="entry name" value="BLOC-3 COMPLEX MEMBER HPS1"/>
    <property type="match status" value="1"/>
</dbReference>
<proteinExistence type="predicted"/>
<dbReference type="PANTHER" id="PTHR12761">
    <property type="entry name" value="HERMANSKY-PUDLAK SYNDROME PROTEIN 1"/>
    <property type="match status" value="1"/>
</dbReference>
<keyword evidence="3" id="KW-1185">Reference proteome</keyword>
<dbReference type="Ensembl" id="ENSSRHT00000008003.1">
    <property type="protein sequence ID" value="ENSSRHP00000007761.1"/>
    <property type="gene ID" value="ENSSRHG00000004570.1"/>
</dbReference>
<dbReference type="GO" id="GO:0005085">
    <property type="term" value="F:guanyl-nucleotide exchange factor activity"/>
    <property type="evidence" value="ECO:0007669"/>
    <property type="project" value="TreeGrafter"/>
</dbReference>
<dbReference type="GO" id="GO:0031085">
    <property type="term" value="C:BLOC-3 complex"/>
    <property type="evidence" value="ECO:0007669"/>
    <property type="project" value="TreeGrafter"/>
</dbReference>